<comment type="caution">
    <text evidence="3">The sequence shown here is derived from an EMBL/GenBank/DDBJ whole genome shotgun (WGS) entry which is preliminary data.</text>
</comment>
<dbReference type="GO" id="GO:0046872">
    <property type="term" value="F:metal ion binding"/>
    <property type="evidence" value="ECO:0007669"/>
    <property type="project" value="UniProtKB-KW"/>
</dbReference>
<keyword evidence="4" id="KW-1185">Reference proteome</keyword>
<dbReference type="Gene3D" id="3.40.50.1400">
    <property type="match status" value="2"/>
</dbReference>
<dbReference type="AlphaFoldDB" id="A0A8J7M7T4"/>
<dbReference type="GO" id="GO:0016829">
    <property type="term" value="F:lyase activity"/>
    <property type="evidence" value="ECO:0007669"/>
    <property type="project" value="UniProtKB-KW"/>
</dbReference>
<sequence>MSGTRSPSRTGQATDAGAALIVAHGSPSAPEGPEAAMRALAERVAAHLPGWRVQGATLAARGSIAAAVAELGALSAEGRALLVYPHFMADGWFVSEEVPRRLAAAGAAQARVLAPLGLDPALPELCLRRARDAARAAGMPEREATLLIAAHGSPSDPRPRAAAERVADAVRAARAFRAVRTGFVDEAPYLADAARIEGPALCLPFFAGRAGHVEEDLPEALAEASFAGPVLDPIGMDDEIPALIASALAARQKRRAA</sequence>
<dbReference type="PANTHER" id="PTHR33542:SF5">
    <property type="entry name" value="FERROCHELATASE CHE1"/>
    <property type="match status" value="1"/>
</dbReference>
<accession>A0A8J7M7T4</accession>
<evidence type="ECO:0000313" key="3">
    <source>
        <dbReference type="EMBL" id="MBK0399472.1"/>
    </source>
</evidence>
<dbReference type="InterPro" id="IPR050963">
    <property type="entry name" value="Sirohydro_Cobaltochel/CbiX"/>
</dbReference>
<organism evidence="3 4">
    <name type="scientific">Thermohalobaculum xanthum</name>
    <dbReference type="NCBI Taxonomy" id="2753746"/>
    <lineage>
        <taxon>Bacteria</taxon>
        <taxon>Pseudomonadati</taxon>
        <taxon>Pseudomonadota</taxon>
        <taxon>Alphaproteobacteria</taxon>
        <taxon>Rhodobacterales</taxon>
        <taxon>Paracoccaceae</taxon>
        <taxon>Thermohalobaculum</taxon>
    </lineage>
</organism>
<reference evidence="3" key="1">
    <citation type="submission" date="2020-12" db="EMBL/GenBank/DDBJ databases">
        <title>Bacterial taxonomy.</title>
        <authorList>
            <person name="Pan X."/>
        </authorList>
    </citation>
    <scope>NUCLEOTIDE SEQUENCE</scope>
    <source>
        <strain evidence="3">M0105</strain>
    </source>
</reference>
<dbReference type="RefSeq" id="WP_200609676.1">
    <property type="nucleotide sequence ID" value="NZ_JAEHHL010000005.1"/>
</dbReference>
<dbReference type="Proteomes" id="UP000655420">
    <property type="component" value="Unassembled WGS sequence"/>
</dbReference>
<keyword evidence="2" id="KW-0456">Lyase</keyword>
<protein>
    <submittedName>
        <fullName evidence="3">Cobalamin biosynthesis protein CbiX</fullName>
    </submittedName>
</protein>
<evidence type="ECO:0000256" key="1">
    <source>
        <dbReference type="ARBA" id="ARBA00022723"/>
    </source>
</evidence>
<gene>
    <name evidence="3" type="ORF">H0I76_09740</name>
</gene>
<dbReference type="Pfam" id="PF01903">
    <property type="entry name" value="CbiX"/>
    <property type="match status" value="2"/>
</dbReference>
<dbReference type="PANTHER" id="PTHR33542">
    <property type="entry name" value="SIROHYDROCHLORIN FERROCHELATASE, CHLOROPLASTIC"/>
    <property type="match status" value="1"/>
</dbReference>
<keyword evidence="1" id="KW-0479">Metal-binding</keyword>
<dbReference type="SUPFAM" id="SSF53800">
    <property type="entry name" value="Chelatase"/>
    <property type="match status" value="2"/>
</dbReference>
<dbReference type="EMBL" id="JAEHHL010000005">
    <property type="protein sequence ID" value="MBK0399472.1"/>
    <property type="molecule type" value="Genomic_DNA"/>
</dbReference>
<dbReference type="InterPro" id="IPR002762">
    <property type="entry name" value="CbiX-like"/>
</dbReference>
<evidence type="ECO:0000256" key="2">
    <source>
        <dbReference type="ARBA" id="ARBA00023239"/>
    </source>
</evidence>
<name>A0A8J7M7T4_9RHOB</name>
<evidence type="ECO:0000313" key="4">
    <source>
        <dbReference type="Proteomes" id="UP000655420"/>
    </source>
</evidence>
<proteinExistence type="predicted"/>